<evidence type="ECO:0000256" key="1">
    <source>
        <dbReference type="SAM" id="MobiDB-lite"/>
    </source>
</evidence>
<dbReference type="Proteomes" id="UP000199120">
    <property type="component" value="Unassembled WGS sequence"/>
</dbReference>
<evidence type="ECO:0000313" key="2">
    <source>
        <dbReference type="EMBL" id="SEM12308.1"/>
    </source>
</evidence>
<gene>
    <name evidence="2" type="ORF">SAMN05192542_12744</name>
</gene>
<dbReference type="RefSeq" id="WP_090548651.1">
    <property type="nucleotide sequence ID" value="NZ_FNSR01000002.1"/>
</dbReference>
<keyword evidence="3" id="KW-1185">Reference proteome</keyword>
<feature type="region of interest" description="Disordered" evidence="1">
    <location>
        <begin position="217"/>
        <end position="237"/>
    </location>
</feature>
<proteinExistence type="predicted"/>
<accession>A0A1H7VU58</accession>
<reference evidence="3" key="1">
    <citation type="submission" date="2016-10" db="EMBL/GenBank/DDBJ databases">
        <authorList>
            <person name="Varghese N."/>
            <person name="Submissions S."/>
        </authorList>
    </citation>
    <scope>NUCLEOTIDE SEQUENCE [LARGE SCALE GENOMIC DNA]</scope>
    <source>
        <strain evidence="3">LMG 26416</strain>
    </source>
</reference>
<organism evidence="2 3">
    <name type="scientific">Paraburkholderia caballeronis</name>
    <dbReference type="NCBI Taxonomy" id="416943"/>
    <lineage>
        <taxon>Bacteria</taxon>
        <taxon>Pseudomonadati</taxon>
        <taxon>Pseudomonadota</taxon>
        <taxon>Betaproteobacteria</taxon>
        <taxon>Burkholderiales</taxon>
        <taxon>Burkholderiaceae</taxon>
        <taxon>Paraburkholderia</taxon>
    </lineage>
</organism>
<sequence>MRQIVTGLYETYDDARRAQDALLLKGFAVTDIELPVPGSAADTATGGAHGGGLIAGIERFVASLFSGSHAPSATPDPTGTSASDEAARAASLRFALQRGAVLIGVRVLDDAHAAVARDTLVQQQAIQVDTHASDWRLAAPDPDTMREHSALDELGIGGIADALRGKHGETASATAVPDDATLRARYDALRETEPPPSPPGRPDDDAAVTALTSASAPGAGAVMSGGVGERDVSASAQPLETPDEYVEYEEDFRGHHAARYSEDDVPFERYQNAYRYGAGLAQDAQYQDRSWDDIEPDARRGWETLTPGIAPLAAWHDVRDAVRHGWERATGRTGSE</sequence>
<dbReference type="STRING" id="416943.SAMN05445871_4399"/>
<protein>
    <submittedName>
        <fullName evidence="2">Uncharacterized protein</fullName>
    </submittedName>
</protein>
<name>A0A1H7VU58_9BURK</name>
<dbReference type="OrthoDB" id="581516at2"/>
<dbReference type="AlphaFoldDB" id="A0A1H7VU58"/>
<evidence type="ECO:0000313" key="3">
    <source>
        <dbReference type="Proteomes" id="UP000199120"/>
    </source>
</evidence>
<dbReference type="EMBL" id="FOAJ01000027">
    <property type="protein sequence ID" value="SEM12308.1"/>
    <property type="molecule type" value="Genomic_DNA"/>
</dbReference>